<evidence type="ECO:0000313" key="3">
    <source>
        <dbReference type="Proteomes" id="UP000824969"/>
    </source>
</evidence>
<evidence type="ECO:0000259" key="1">
    <source>
        <dbReference type="PROSITE" id="PS51668"/>
    </source>
</evidence>
<organism evidence="2 3">
    <name type="scientific">Methanoculleus chikugoensis</name>
    <dbReference type="NCBI Taxonomy" id="118126"/>
    <lineage>
        <taxon>Archaea</taxon>
        <taxon>Methanobacteriati</taxon>
        <taxon>Methanobacteriota</taxon>
        <taxon>Stenosarchaea group</taxon>
        <taxon>Methanomicrobia</taxon>
        <taxon>Methanomicrobiales</taxon>
        <taxon>Methanomicrobiaceae</taxon>
        <taxon>Methanoculleus</taxon>
    </lineage>
</organism>
<dbReference type="NCBIfam" id="TIGR00104">
    <property type="entry name" value="tRNA_TsaA"/>
    <property type="match status" value="1"/>
</dbReference>
<dbReference type="Proteomes" id="UP000824969">
    <property type="component" value="Chromosome"/>
</dbReference>
<keyword evidence="3" id="KW-1185">Reference proteome</keyword>
<feature type="domain" description="TsaA-like" evidence="1">
    <location>
        <begin position="3"/>
        <end position="133"/>
    </location>
</feature>
<accession>A0ABN5XJ44</accession>
<dbReference type="PANTHER" id="PTHR12818">
    <property type="entry name" value="TRNA (ADENINE(37)-N6)-METHYLTRANSFERASE"/>
    <property type="match status" value="1"/>
</dbReference>
<proteinExistence type="predicted"/>
<gene>
    <name evidence="2" type="ORF">MchiMG62_11720</name>
</gene>
<dbReference type="PANTHER" id="PTHR12818:SF0">
    <property type="entry name" value="TRNA (ADENINE(37)-N6)-METHYLTRANSFERASE"/>
    <property type="match status" value="1"/>
</dbReference>
<dbReference type="EMBL" id="AP019781">
    <property type="protein sequence ID" value="BBL67991.1"/>
    <property type="molecule type" value="Genomic_DNA"/>
</dbReference>
<evidence type="ECO:0000313" key="2">
    <source>
        <dbReference type="EMBL" id="BBL67991.1"/>
    </source>
</evidence>
<dbReference type="CDD" id="cd09281">
    <property type="entry name" value="UPF0066"/>
    <property type="match status" value="1"/>
</dbReference>
<sequence length="274" mass="29719">MELSPIGLVRSSIRSRSDMPVQGVDAEIEIYSRYAGGLSGIEENSHLILVCWLHEAGRDVLRAVPRKVSSDLPEKGVFSLRSPARPNPLSVSVVRLRGIRDDRFLLLANVDVIDETPVIDIKPYQTGWDCVFSATGHDRTEKIRKMGPGEYRAGLIREAVNYHGELCPGVAVGVRLAEAAMRIFGRDLASPEVSVAPGPDPCIADTLIGITGASLGNRRLGCSGGDRYVLSCPGKEAVFLLRDVPESVDAILAADEASLFDCTVRSRPQKVEKQ</sequence>
<dbReference type="Pfam" id="PF02663">
    <property type="entry name" value="FmdE"/>
    <property type="match status" value="1"/>
</dbReference>
<dbReference type="InterPro" id="IPR003814">
    <property type="entry name" value="FmdEsu_dom"/>
</dbReference>
<dbReference type="Pfam" id="PF01980">
    <property type="entry name" value="TrmO_N"/>
    <property type="match status" value="1"/>
</dbReference>
<dbReference type="InterPro" id="IPR040372">
    <property type="entry name" value="YaeB-like"/>
</dbReference>
<dbReference type="InterPro" id="IPR023370">
    <property type="entry name" value="TrmO-like_N"/>
</dbReference>
<dbReference type="PROSITE" id="PS01318">
    <property type="entry name" value="TSAA_1"/>
    <property type="match status" value="1"/>
</dbReference>
<reference evidence="2 3" key="1">
    <citation type="submission" date="2019-06" db="EMBL/GenBank/DDBJ databases">
        <title>Complete genome sequence of Methanoculleus chikugoensis strain MG62.</title>
        <authorList>
            <person name="Asakawa S."/>
            <person name="Dianou D."/>
        </authorList>
    </citation>
    <scope>NUCLEOTIDE SEQUENCE [LARGE SCALE GENOMIC DNA]</scope>
    <source>
        <strain evidence="2 3">MG62</strain>
    </source>
</reference>
<dbReference type="PROSITE" id="PS51668">
    <property type="entry name" value="TSAA_2"/>
    <property type="match status" value="1"/>
</dbReference>
<dbReference type="InterPro" id="IPR023368">
    <property type="entry name" value="UPF0066_cons_site"/>
</dbReference>
<protein>
    <recommendedName>
        <fullName evidence="1">TsaA-like domain-containing protein</fullName>
    </recommendedName>
</protein>
<name>A0ABN5XJ44_9EURY</name>